<dbReference type="AlphaFoldDB" id="A0A5B0MPR0"/>
<evidence type="ECO:0000313" key="2">
    <source>
        <dbReference type="EMBL" id="KAA1077996.1"/>
    </source>
</evidence>
<feature type="compositionally biased region" description="Basic residues" evidence="1">
    <location>
        <begin position="103"/>
        <end position="116"/>
    </location>
</feature>
<feature type="region of interest" description="Disordered" evidence="1">
    <location>
        <begin position="101"/>
        <end position="121"/>
    </location>
</feature>
<proteinExistence type="predicted"/>
<evidence type="ECO:0000313" key="3">
    <source>
        <dbReference type="Proteomes" id="UP000324748"/>
    </source>
</evidence>
<sequence length="146" mass="16793">MCRWISRAEPSRPFYQLSSSWRDHTKTLRAAQRRVCHKLDPRCRDMDESGRRPNGLGSVNHITRSMGRFIIYMSTSGIPGWGLLDVDTGWWTMAPDQEAFAGSRKHRHSSRQKSISRGRLERLHPSLTLQLQHIPSTSIPSQPTDQ</sequence>
<dbReference type="Proteomes" id="UP000324748">
    <property type="component" value="Unassembled WGS sequence"/>
</dbReference>
<protein>
    <submittedName>
        <fullName evidence="2">Uncharacterized protein</fullName>
    </submittedName>
</protein>
<comment type="caution">
    <text evidence="2">The sequence shown here is derived from an EMBL/GenBank/DDBJ whole genome shotgun (WGS) entry which is preliminary data.</text>
</comment>
<reference evidence="2 3" key="1">
    <citation type="submission" date="2019-05" db="EMBL/GenBank/DDBJ databases">
        <title>Emergence of the Ug99 lineage of the wheat stem rust pathogen through somatic hybridization.</title>
        <authorList>
            <person name="Li F."/>
            <person name="Upadhyaya N.M."/>
            <person name="Sperschneider J."/>
            <person name="Matny O."/>
            <person name="Nguyen-Phuc H."/>
            <person name="Mago R."/>
            <person name="Raley C."/>
            <person name="Miller M.E."/>
            <person name="Silverstein K.A.T."/>
            <person name="Henningsen E."/>
            <person name="Hirsch C.D."/>
            <person name="Visser B."/>
            <person name="Pretorius Z.A."/>
            <person name="Steffenson B.J."/>
            <person name="Schwessinger B."/>
            <person name="Dodds P.N."/>
            <person name="Figueroa M."/>
        </authorList>
    </citation>
    <scope>NUCLEOTIDE SEQUENCE [LARGE SCALE GENOMIC DNA]</scope>
    <source>
        <strain evidence="2">21-0</strain>
    </source>
</reference>
<gene>
    <name evidence="2" type="ORF">PGT21_026285</name>
</gene>
<name>A0A5B0MPR0_PUCGR</name>
<accession>A0A5B0MPR0</accession>
<organism evidence="2 3">
    <name type="scientific">Puccinia graminis f. sp. tritici</name>
    <dbReference type="NCBI Taxonomy" id="56615"/>
    <lineage>
        <taxon>Eukaryota</taxon>
        <taxon>Fungi</taxon>
        <taxon>Dikarya</taxon>
        <taxon>Basidiomycota</taxon>
        <taxon>Pucciniomycotina</taxon>
        <taxon>Pucciniomycetes</taxon>
        <taxon>Pucciniales</taxon>
        <taxon>Pucciniaceae</taxon>
        <taxon>Puccinia</taxon>
    </lineage>
</organism>
<evidence type="ECO:0000256" key="1">
    <source>
        <dbReference type="SAM" id="MobiDB-lite"/>
    </source>
</evidence>
<keyword evidence="3" id="KW-1185">Reference proteome</keyword>
<dbReference type="EMBL" id="VSWC01000144">
    <property type="protein sequence ID" value="KAA1077996.1"/>
    <property type="molecule type" value="Genomic_DNA"/>
</dbReference>